<protein>
    <submittedName>
        <fullName evidence="10">Exodeoxyribonuclease III</fullName>
    </submittedName>
</protein>
<keyword evidence="7" id="KW-0464">Manganese</keyword>
<dbReference type="GO" id="GO:0008311">
    <property type="term" value="F:double-stranded DNA 3'-5' DNA exonuclease activity"/>
    <property type="evidence" value="ECO:0007669"/>
    <property type="project" value="TreeGrafter"/>
</dbReference>
<dbReference type="PROSITE" id="PS51435">
    <property type="entry name" value="AP_NUCLEASE_F1_4"/>
    <property type="match status" value="1"/>
</dbReference>
<reference evidence="10 11" key="1">
    <citation type="submission" date="2014-07" db="EMBL/GenBank/DDBJ databases">
        <title>Draft Genome Sequence of Gephyronic Acid Producer, Cystobacter violaceus Strain Cb vi76.</title>
        <authorList>
            <person name="Stevens D.C."/>
            <person name="Young J."/>
            <person name="Carmichael R."/>
            <person name="Tan J."/>
            <person name="Taylor R.E."/>
        </authorList>
    </citation>
    <scope>NUCLEOTIDE SEQUENCE [LARGE SCALE GENOMIC DNA]</scope>
    <source>
        <strain evidence="10 11">Cb vi76</strain>
    </source>
</reference>
<feature type="binding site" evidence="7">
    <location>
        <position position="7"/>
    </location>
    <ligand>
        <name>Mg(2+)</name>
        <dbReference type="ChEBI" id="CHEBI:18420"/>
        <label>1</label>
    </ligand>
</feature>
<dbReference type="Gene3D" id="3.60.10.10">
    <property type="entry name" value="Endonuclease/exonuclease/phosphatase"/>
    <property type="match status" value="1"/>
</dbReference>
<evidence type="ECO:0000256" key="4">
    <source>
        <dbReference type="ARBA" id="ARBA00022801"/>
    </source>
</evidence>
<dbReference type="NCBIfam" id="TIGR00633">
    <property type="entry name" value="xth"/>
    <property type="match status" value="1"/>
</dbReference>
<dbReference type="Pfam" id="PF03372">
    <property type="entry name" value="Exo_endo_phos"/>
    <property type="match status" value="1"/>
</dbReference>
<dbReference type="InterPro" id="IPR036691">
    <property type="entry name" value="Endo/exonu/phosph_ase_sf"/>
</dbReference>
<keyword evidence="4" id="KW-0378">Hydrolase</keyword>
<evidence type="ECO:0000313" key="10">
    <source>
        <dbReference type="EMBL" id="KFA93734.1"/>
    </source>
</evidence>
<evidence type="ECO:0000313" key="11">
    <source>
        <dbReference type="Proteomes" id="UP000028547"/>
    </source>
</evidence>
<feature type="site" description="Important for catalytic activity" evidence="8">
    <location>
        <position position="223"/>
    </location>
</feature>
<dbReference type="InterPro" id="IPR005135">
    <property type="entry name" value="Endo/exonuclease/phosphatase"/>
</dbReference>
<keyword evidence="3 7" id="KW-0479">Metal-binding</keyword>
<evidence type="ECO:0000256" key="8">
    <source>
        <dbReference type="PIRSR" id="PIRSR604808-3"/>
    </source>
</evidence>
<dbReference type="PROSITE" id="PS00728">
    <property type="entry name" value="AP_NUCLEASE_F1_3"/>
    <property type="match status" value="1"/>
</dbReference>
<evidence type="ECO:0000256" key="5">
    <source>
        <dbReference type="ARBA" id="ARBA00022842"/>
    </source>
</evidence>
<feature type="binding site" evidence="7">
    <location>
        <position position="35"/>
    </location>
    <ligand>
        <name>Mg(2+)</name>
        <dbReference type="ChEBI" id="CHEBI:18420"/>
        <label>1</label>
    </ligand>
</feature>
<gene>
    <name evidence="10" type="ORF">Q664_07200</name>
</gene>
<accession>A0A084SZ49</accession>
<feature type="site" description="Interaction with DNA substrate" evidence="8">
    <location>
        <position position="249"/>
    </location>
</feature>
<keyword evidence="5 7" id="KW-0460">Magnesium</keyword>
<dbReference type="EMBL" id="JPMI01000042">
    <property type="protein sequence ID" value="KFA93734.1"/>
    <property type="molecule type" value="Genomic_DNA"/>
</dbReference>
<dbReference type="InterPro" id="IPR004808">
    <property type="entry name" value="AP_endonuc_1"/>
</dbReference>
<dbReference type="SUPFAM" id="SSF56219">
    <property type="entry name" value="DNase I-like"/>
    <property type="match status" value="1"/>
</dbReference>
<comment type="caution">
    <text evidence="10">The sequence shown here is derived from an EMBL/GenBank/DDBJ whole genome shotgun (WGS) entry which is preliminary data.</text>
</comment>
<dbReference type="InterPro" id="IPR020848">
    <property type="entry name" value="AP_endonuclease_F1_CS"/>
</dbReference>
<dbReference type="GO" id="GO:0046872">
    <property type="term" value="F:metal ion binding"/>
    <property type="evidence" value="ECO:0007669"/>
    <property type="project" value="UniProtKB-KW"/>
</dbReference>
<feature type="binding site" evidence="7">
    <location>
        <position position="248"/>
    </location>
    <ligand>
        <name>Mg(2+)</name>
        <dbReference type="ChEBI" id="CHEBI:18420"/>
        <label>1</label>
    </ligand>
</feature>
<comment type="cofactor">
    <cofactor evidence="7">
        <name>Mg(2+)</name>
        <dbReference type="ChEBI" id="CHEBI:18420"/>
    </cofactor>
    <cofactor evidence="7">
        <name>Mn(2+)</name>
        <dbReference type="ChEBI" id="CHEBI:29035"/>
    </cofactor>
    <text evidence="7">Probably binds two magnesium or manganese ions per subunit.</text>
</comment>
<feature type="binding site" evidence="7">
    <location>
        <position position="154"/>
    </location>
    <ligand>
        <name>Mg(2+)</name>
        <dbReference type="ChEBI" id="CHEBI:18420"/>
        <label>1</label>
    </ligand>
</feature>
<sequence>MRIVSWNVNGLRSAHKKGFLDWLAAEKADVVGVQEVRARSEQLPEEVRAPKGWRTTHFVAAERPGYSGVGLFARKGLDDVETLLGVKEMDIEGRLQVARIGRLTVVNCYFPNGNGKERDNSRVPFKLDFYRRLFARLEKGLRDGERILVMGDFNTAHQEIDLARPKDNRETSGFRPEEREELDRWIRSGWVDTFRHFEKGSGHYSWWSQRFGVRERNVGWRLDYVLASPGVMPYVKRAAIHPHILGSDHCPVSVDLDPKVRR</sequence>
<name>A0A084SZ49_9BACT</name>
<evidence type="ECO:0000256" key="7">
    <source>
        <dbReference type="PIRSR" id="PIRSR604808-2"/>
    </source>
</evidence>
<comment type="similarity">
    <text evidence="2">Belongs to the DNA repair enzymes AP/ExoA family.</text>
</comment>
<feature type="active site" description="Proton acceptor" evidence="6">
    <location>
        <position position="249"/>
    </location>
</feature>
<dbReference type="GO" id="GO:0003677">
    <property type="term" value="F:DNA binding"/>
    <property type="evidence" value="ECO:0007669"/>
    <property type="project" value="InterPro"/>
</dbReference>
<feature type="domain" description="Endonuclease/exonuclease/phosphatase" evidence="9">
    <location>
        <begin position="4"/>
        <end position="249"/>
    </location>
</feature>
<dbReference type="GO" id="GO:0003906">
    <property type="term" value="F:DNA-(apurinic or apyrimidinic site) endonuclease activity"/>
    <property type="evidence" value="ECO:0007669"/>
    <property type="project" value="TreeGrafter"/>
</dbReference>
<evidence type="ECO:0000259" key="9">
    <source>
        <dbReference type="Pfam" id="PF03372"/>
    </source>
</evidence>
<feature type="binding site" evidence="7">
    <location>
        <position position="152"/>
    </location>
    <ligand>
        <name>Mg(2+)</name>
        <dbReference type="ChEBI" id="CHEBI:18420"/>
        <label>1</label>
    </ligand>
</feature>
<dbReference type="PANTHER" id="PTHR22748:SF6">
    <property type="entry name" value="DNA-(APURINIC OR APYRIMIDINIC SITE) ENDONUCLEASE"/>
    <property type="match status" value="1"/>
</dbReference>
<feature type="site" description="Transition state stabilizer" evidence="8">
    <location>
        <position position="154"/>
    </location>
</feature>
<evidence type="ECO:0000256" key="2">
    <source>
        <dbReference type="ARBA" id="ARBA00007092"/>
    </source>
</evidence>
<dbReference type="Proteomes" id="UP000028547">
    <property type="component" value="Unassembled WGS sequence"/>
</dbReference>
<feature type="binding site" evidence="7">
    <location>
        <position position="249"/>
    </location>
    <ligand>
        <name>Mg(2+)</name>
        <dbReference type="ChEBI" id="CHEBI:18420"/>
        <label>1</label>
    </ligand>
</feature>
<proteinExistence type="inferred from homology"/>
<dbReference type="NCBIfam" id="TIGR00195">
    <property type="entry name" value="exoDNase_III"/>
    <property type="match status" value="1"/>
</dbReference>
<dbReference type="PROSITE" id="PS00727">
    <property type="entry name" value="AP_NUCLEASE_F1_2"/>
    <property type="match status" value="1"/>
</dbReference>
<dbReference type="RefSeq" id="WP_043391295.1">
    <property type="nucleotide sequence ID" value="NZ_JPMI01000042.1"/>
</dbReference>
<dbReference type="AlphaFoldDB" id="A0A084SZ49"/>
<organism evidence="10 11">
    <name type="scientific">Archangium violaceum Cb vi76</name>
    <dbReference type="NCBI Taxonomy" id="1406225"/>
    <lineage>
        <taxon>Bacteria</taxon>
        <taxon>Pseudomonadati</taxon>
        <taxon>Myxococcota</taxon>
        <taxon>Myxococcia</taxon>
        <taxon>Myxococcales</taxon>
        <taxon>Cystobacterineae</taxon>
        <taxon>Archangiaceae</taxon>
        <taxon>Archangium</taxon>
    </lineage>
</organism>
<comment type="cofactor">
    <cofactor evidence="1">
        <name>Mn(2+)</name>
        <dbReference type="ChEBI" id="CHEBI:29035"/>
    </cofactor>
</comment>
<evidence type="ECO:0000256" key="6">
    <source>
        <dbReference type="PIRSR" id="PIRSR604808-1"/>
    </source>
</evidence>
<feature type="active site" description="Proton donor/acceptor" evidence="6">
    <location>
        <position position="152"/>
    </location>
</feature>
<feature type="active site" evidence="6">
    <location>
        <position position="109"/>
    </location>
</feature>
<dbReference type="PANTHER" id="PTHR22748">
    <property type="entry name" value="AP ENDONUCLEASE"/>
    <property type="match status" value="1"/>
</dbReference>
<dbReference type="GO" id="GO:0006284">
    <property type="term" value="P:base-excision repair"/>
    <property type="evidence" value="ECO:0007669"/>
    <property type="project" value="TreeGrafter"/>
</dbReference>
<evidence type="ECO:0000256" key="1">
    <source>
        <dbReference type="ARBA" id="ARBA00001936"/>
    </source>
</evidence>
<evidence type="ECO:0000256" key="3">
    <source>
        <dbReference type="ARBA" id="ARBA00022723"/>
    </source>
</evidence>
<dbReference type="GO" id="GO:0008081">
    <property type="term" value="F:phosphoric diester hydrolase activity"/>
    <property type="evidence" value="ECO:0007669"/>
    <property type="project" value="TreeGrafter"/>
</dbReference>